<feature type="transmembrane region" description="Helical" evidence="7">
    <location>
        <begin position="222"/>
        <end position="243"/>
    </location>
</feature>
<organism evidence="9 10">
    <name type="scientific">Paenibacillus azoreducens</name>
    <dbReference type="NCBI Taxonomy" id="116718"/>
    <lineage>
        <taxon>Bacteria</taxon>
        <taxon>Bacillati</taxon>
        <taxon>Bacillota</taxon>
        <taxon>Bacilli</taxon>
        <taxon>Bacillales</taxon>
        <taxon>Paenibacillaceae</taxon>
        <taxon>Paenibacillus</taxon>
    </lineage>
</organism>
<keyword evidence="5 7" id="KW-1133">Transmembrane helix</keyword>
<feature type="transmembrane region" description="Helical" evidence="7">
    <location>
        <begin position="151"/>
        <end position="168"/>
    </location>
</feature>
<keyword evidence="10" id="KW-1185">Reference proteome</keyword>
<evidence type="ECO:0000313" key="9">
    <source>
        <dbReference type="EMBL" id="GIO51539.1"/>
    </source>
</evidence>
<comment type="subcellular location">
    <subcellularLocation>
        <location evidence="1 7">Cell membrane</location>
        <topology evidence="1 7">Multi-pass membrane protein</topology>
    </subcellularLocation>
</comment>
<dbReference type="PANTHER" id="PTHR43227:SF11">
    <property type="entry name" value="BLL4140 PROTEIN"/>
    <property type="match status" value="1"/>
</dbReference>
<comment type="caution">
    <text evidence="9">The sequence shown here is derived from an EMBL/GenBank/DDBJ whole genome shotgun (WGS) entry which is preliminary data.</text>
</comment>
<accession>A0A919YJB1</accession>
<dbReference type="Pfam" id="PF00528">
    <property type="entry name" value="BPD_transp_1"/>
    <property type="match status" value="1"/>
</dbReference>
<dbReference type="SUPFAM" id="SSF161098">
    <property type="entry name" value="MetI-like"/>
    <property type="match status" value="1"/>
</dbReference>
<keyword evidence="6 7" id="KW-0472">Membrane</keyword>
<dbReference type="EMBL" id="BORT01000056">
    <property type="protein sequence ID" value="GIO51539.1"/>
    <property type="molecule type" value="Genomic_DNA"/>
</dbReference>
<keyword evidence="2 7" id="KW-0813">Transport</keyword>
<proteinExistence type="inferred from homology"/>
<evidence type="ECO:0000313" key="10">
    <source>
        <dbReference type="Proteomes" id="UP000682811"/>
    </source>
</evidence>
<dbReference type="InterPro" id="IPR050809">
    <property type="entry name" value="UgpAE/MalFG_permease"/>
</dbReference>
<feature type="transmembrane region" description="Helical" evidence="7">
    <location>
        <begin position="89"/>
        <end position="113"/>
    </location>
</feature>
<evidence type="ECO:0000256" key="7">
    <source>
        <dbReference type="RuleBase" id="RU363032"/>
    </source>
</evidence>
<dbReference type="Gene3D" id="1.10.3720.10">
    <property type="entry name" value="MetI-like"/>
    <property type="match status" value="1"/>
</dbReference>
<evidence type="ECO:0000256" key="4">
    <source>
        <dbReference type="ARBA" id="ARBA00022692"/>
    </source>
</evidence>
<dbReference type="GO" id="GO:0005886">
    <property type="term" value="C:plasma membrane"/>
    <property type="evidence" value="ECO:0007669"/>
    <property type="project" value="UniProtKB-SubCell"/>
</dbReference>
<evidence type="ECO:0000259" key="8">
    <source>
        <dbReference type="PROSITE" id="PS50928"/>
    </source>
</evidence>
<reference evidence="9 10" key="1">
    <citation type="submission" date="2021-03" db="EMBL/GenBank/DDBJ databases">
        <title>Antimicrobial resistance genes in bacteria isolated from Japanese honey, and their potential for conferring macrolide and lincosamide resistance in the American foulbrood pathogen Paenibacillus larvae.</title>
        <authorList>
            <person name="Okamoto M."/>
            <person name="Kumagai M."/>
            <person name="Kanamori H."/>
            <person name="Takamatsu D."/>
        </authorList>
    </citation>
    <scope>NUCLEOTIDE SEQUENCE [LARGE SCALE GENOMIC DNA]</scope>
    <source>
        <strain evidence="9 10">J34TS1</strain>
    </source>
</reference>
<dbReference type="CDD" id="cd06261">
    <property type="entry name" value="TM_PBP2"/>
    <property type="match status" value="1"/>
</dbReference>
<evidence type="ECO:0000256" key="6">
    <source>
        <dbReference type="ARBA" id="ARBA00023136"/>
    </source>
</evidence>
<evidence type="ECO:0000256" key="3">
    <source>
        <dbReference type="ARBA" id="ARBA00022475"/>
    </source>
</evidence>
<dbReference type="AlphaFoldDB" id="A0A919YJB1"/>
<dbReference type="PANTHER" id="PTHR43227">
    <property type="entry name" value="BLL4140 PROTEIN"/>
    <property type="match status" value="1"/>
</dbReference>
<dbReference type="RefSeq" id="WP_212981514.1">
    <property type="nucleotide sequence ID" value="NZ_AP025343.1"/>
</dbReference>
<feature type="transmembrane region" description="Helical" evidence="7">
    <location>
        <begin position="279"/>
        <end position="299"/>
    </location>
</feature>
<keyword evidence="4 7" id="KW-0812">Transmembrane</keyword>
<comment type="similarity">
    <text evidence="7">Belongs to the binding-protein-dependent transport system permease family.</text>
</comment>
<name>A0A919YJB1_9BACL</name>
<sequence length="313" mass="36020">MKQPGSVTISKRFRNQWKSYYRHRYLLLMLLPCILYFLIFKYLPMYGIVLAFKNYQFLDGILGSPWNGLENFKVLFSGHDFPRALRNTLIISFYKLLFNFPAPIVLALLLNELRVIFFKRFVQTLSYLPHFLSWVILAGIFMEVFSPTRGVVNYIINLFGGDSIFFFGDKEWFRTLLVSTEVWKSVGWGSIIYLAALSSIDPTLYEAAVVDGASRWKQMLHITLPALVPVITIMFIFAVGGIINDDFDQVFNFYNANVYEVGDVLSTYTYRVGISQMEYGLSTAAGLFTNMIALVLILVTNSIVKRFSDYGIW</sequence>
<evidence type="ECO:0000256" key="5">
    <source>
        <dbReference type="ARBA" id="ARBA00022989"/>
    </source>
</evidence>
<gene>
    <name evidence="9" type="ORF">J34TS1_63040</name>
</gene>
<evidence type="ECO:0000256" key="1">
    <source>
        <dbReference type="ARBA" id="ARBA00004651"/>
    </source>
</evidence>
<dbReference type="Proteomes" id="UP000682811">
    <property type="component" value="Unassembled WGS sequence"/>
</dbReference>
<feature type="transmembrane region" description="Helical" evidence="7">
    <location>
        <begin position="21"/>
        <end position="43"/>
    </location>
</feature>
<evidence type="ECO:0000256" key="2">
    <source>
        <dbReference type="ARBA" id="ARBA00022448"/>
    </source>
</evidence>
<dbReference type="InterPro" id="IPR035906">
    <property type="entry name" value="MetI-like_sf"/>
</dbReference>
<protein>
    <submittedName>
        <fullName evidence="9">Protein lplB</fullName>
    </submittedName>
</protein>
<feature type="domain" description="ABC transmembrane type-1" evidence="8">
    <location>
        <begin position="85"/>
        <end position="300"/>
    </location>
</feature>
<dbReference type="InterPro" id="IPR000515">
    <property type="entry name" value="MetI-like"/>
</dbReference>
<dbReference type="GO" id="GO:0055085">
    <property type="term" value="P:transmembrane transport"/>
    <property type="evidence" value="ECO:0007669"/>
    <property type="project" value="InterPro"/>
</dbReference>
<dbReference type="PROSITE" id="PS50928">
    <property type="entry name" value="ABC_TM1"/>
    <property type="match status" value="1"/>
</dbReference>
<keyword evidence="3" id="KW-1003">Cell membrane</keyword>
<feature type="transmembrane region" description="Helical" evidence="7">
    <location>
        <begin position="125"/>
        <end position="145"/>
    </location>
</feature>